<comment type="caution">
    <text evidence="4">The sequence shown here is derived from an EMBL/GenBank/DDBJ whole genome shotgun (WGS) entry which is preliminary data.</text>
</comment>
<name>A0ABR2QEV6_9ROSI</name>
<dbReference type="PROSITE" id="PS51319">
    <property type="entry name" value="TFIIS_N"/>
    <property type="match status" value="1"/>
</dbReference>
<feature type="compositionally biased region" description="Basic and acidic residues" evidence="2">
    <location>
        <begin position="24"/>
        <end position="54"/>
    </location>
</feature>
<dbReference type="Pfam" id="PF08711">
    <property type="entry name" value="Med26"/>
    <property type="match status" value="1"/>
</dbReference>
<keyword evidence="5" id="KW-1185">Reference proteome</keyword>
<sequence>MDVAKPTRIRPVITKSSMAADDPNLIHEIVRDDSNDYPRKTNKRKLSDRQKADDQNQEQVEEISSDSEPDIVKDAEIEAMFDKVTRRKKTAEKNPQDMGLLVEKVMALMEVAAEEDIEFNRQNKPAIKKIQTLPLLTDFLSKKHLQQEFLDRGVLSLFKIWLEPLPDGSLPNATVRAWLLNLLTHTFPIDINREDRREQLKKSGLGKVIMFLSKSDEETNANRQLAKDLVENWSRIIFNKSTRFSDLRNAQENVAMPKKKASPPVKKESAMQVWESDLDLEPSPKQPCSNARTRSGVSMPEAAPRVYAVIPRTKSKPDAQVERARVRYTAQRDCKIYKKIEKGIRRMKNSNKKTVYKPFSTCKAPIC</sequence>
<dbReference type="InterPro" id="IPR017923">
    <property type="entry name" value="TFIIS_N"/>
</dbReference>
<dbReference type="Gene3D" id="1.20.930.10">
    <property type="entry name" value="Conserved domain common to transcription factors TFIIS, elongin A, CRSP70"/>
    <property type="match status" value="1"/>
</dbReference>
<dbReference type="EMBL" id="JBBPBN010000040">
    <property type="protein sequence ID" value="KAK8999221.1"/>
    <property type="molecule type" value="Genomic_DNA"/>
</dbReference>
<evidence type="ECO:0000256" key="1">
    <source>
        <dbReference type="PROSITE-ProRule" id="PRU00649"/>
    </source>
</evidence>
<reference evidence="4 5" key="1">
    <citation type="journal article" date="2024" name="G3 (Bethesda)">
        <title>Genome assembly of Hibiscus sabdariffa L. provides insights into metabolisms of medicinal natural products.</title>
        <authorList>
            <person name="Kim T."/>
        </authorList>
    </citation>
    <scope>NUCLEOTIDE SEQUENCE [LARGE SCALE GENOMIC DNA]</scope>
    <source>
        <strain evidence="4">TK-2024</strain>
        <tissue evidence="4">Old leaves</tissue>
    </source>
</reference>
<feature type="domain" description="TFIIS N-terminal" evidence="3">
    <location>
        <begin position="156"/>
        <end position="240"/>
    </location>
</feature>
<proteinExistence type="predicted"/>
<feature type="compositionally biased region" description="Acidic residues" evidence="2">
    <location>
        <begin position="55"/>
        <end position="69"/>
    </location>
</feature>
<feature type="region of interest" description="Disordered" evidence="2">
    <location>
        <begin position="1"/>
        <end position="69"/>
    </location>
</feature>
<dbReference type="InterPro" id="IPR035441">
    <property type="entry name" value="TFIIS/LEDGF_dom_sf"/>
</dbReference>
<comment type="subcellular location">
    <subcellularLocation>
        <location evidence="1">Nucleus</location>
    </subcellularLocation>
</comment>
<organism evidence="4 5">
    <name type="scientific">Hibiscus sabdariffa</name>
    <name type="common">roselle</name>
    <dbReference type="NCBI Taxonomy" id="183260"/>
    <lineage>
        <taxon>Eukaryota</taxon>
        <taxon>Viridiplantae</taxon>
        <taxon>Streptophyta</taxon>
        <taxon>Embryophyta</taxon>
        <taxon>Tracheophyta</taxon>
        <taxon>Spermatophyta</taxon>
        <taxon>Magnoliopsida</taxon>
        <taxon>eudicotyledons</taxon>
        <taxon>Gunneridae</taxon>
        <taxon>Pentapetalae</taxon>
        <taxon>rosids</taxon>
        <taxon>malvids</taxon>
        <taxon>Malvales</taxon>
        <taxon>Malvaceae</taxon>
        <taxon>Malvoideae</taxon>
        <taxon>Hibiscus</taxon>
    </lineage>
</organism>
<evidence type="ECO:0000259" key="3">
    <source>
        <dbReference type="PROSITE" id="PS51319"/>
    </source>
</evidence>
<evidence type="ECO:0000313" key="4">
    <source>
        <dbReference type="EMBL" id="KAK8999221.1"/>
    </source>
</evidence>
<evidence type="ECO:0000313" key="5">
    <source>
        <dbReference type="Proteomes" id="UP001396334"/>
    </source>
</evidence>
<evidence type="ECO:0000256" key="2">
    <source>
        <dbReference type="SAM" id="MobiDB-lite"/>
    </source>
</evidence>
<gene>
    <name evidence="4" type="ORF">V6N11_070397</name>
</gene>
<dbReference type="PANTHER" id="PTHR47350">
    <property type="entry name" value="PROTEIN IWS1 HOMOLOG 1"/>
    <property type="match status" value="1"/>
</dbReference>
<dbReference type="Proteomes" id="UP001396334">
    <property type="component" value="Unassembled WGS sequence"/>
</dbReference>
<feature type="compositionally biased region" description="Polar residues" evidence="2">
    <location>
        <begin position="286"/>
        <end position="296"/>
    </location>
</feature>
<keyword evidence="1" id="KW-0539">Nucleus</keyword>
<dbReference type="InterPro" id="IPR044204">
    <property type="entry name" value="IWS1/2"/>
</dbReference>
<accession>A0ABR2QEV6</accession>
<feature type="region of interest" description="Disordered" evidence="2">
    <location>
        <begin position="278"/>
        <end position="297"/>
    </location>
</feature>
<protein>
    <recommendedName>
        <fullName evidence="3">TFIIS N-terminal domain-containing protein</fullName>
    </recommendedName>
</protein>
<dbReference type="PANTHER" id="PTHR47350:SF2">
    <property type="entry name" value="PROTEIN IWS1 HOMOLOG"/>
    <property type="match status" value="1"/>
</dbReference>